<dbReference type="PANTHER" id="PTHR18968:SF129">
    <property type="entry name" value="ACETOLACTATE SYNTHASE"/>
    <property type="match status" value="1"/>
</dbReference>
<evidence type="ECO:0000259" key="5">
    <source>
        <dbReference type="Pfam" id="PF02775"/>
    </source>
</evidence>
<dbReference type="InterPro" id="IPR029061">
    <property type="entry name" value="THDP-binding"/>
</dbReference>
<dbReference type="InterPro" id="IPR029035">
    <property type="entry name" value="DHS-like_NAD/FAD-binding_dom"/>
</dbReference>
<dbReference type="GO" id="GO:0030976">
    <property type="term" value="F:thiamine pyrophosphate binding"/>
    <property type="evidence" value="ECO:0007669"/>
    <property type="project" value="InterPro"/>
</dbReference>
<feature type="domain" description="Thiamine pyrophosphate enzyme N-terminal TPP-binding" evidence="6">
    <location>
        <begin position="1"/>
        <end position="112"/>
    </location>
</feature>
<name>A0A9D2CK47_9BACE</name>
<evidence type="ECO:0000256" key="2">
    <source>
        <dbReference type="ARBA" id="ARBA00023052"/>
    </source>
</evidence>
<evidence type="ECO:0000259" key="6">
    <source>
        <dbReference type="Pfam" id="PF02776"/>
    </source>
</evidence>
<feature type="domain" description="Thiamine pyrophosphate enzyme central" evidence="4">
    <location>
        <begin position="200"/>
        <end position="334"/>
    </location>
</feature>
<comment type="similarity">
    <text evidence="1 3">Belongs to the TPP enzyme family.</text>
</comment>
<dbReference type="Gene3D" id="3.40.50.970">
    <property type="match status" value="2"/>
</dbReference>
<evidence type="ECO:0000313" key="7">
    <source>
        <dbReference type="EMBL" id="HIY88567.1"/>
    </source>
</evidence>
<dbReference type="InterPro" id="IPR045229">
    <property type="entry name" value="TPP_enz"/>
</dbReference>
<dbReference type="Proteomes" id="UP000886851">
    <property type="component" value="Unassembled WGS sequence"/>
</dbReference>
<organism evidence="7 8">
    <name type="scientific">Candidatus Bacteroides pullicola</name>
    <dbReference type="NCBI Taxonomy" id="2838475"/>
    <lineage>
        <taxon>Bacteria</taxon>
        <taxon>Pseudomonadati</taxon>
        <taxon>Bacteroidota</taxon>
        <taxon>Bacteroidia</taxon>
        <taxon>Bacteroidales</taxon>
        <taxon>Bacteroidaceae</taxon>
        <taxon>Bacteroides</taxon>
    </lineage>
</organism>
<evidence type="ECO:0000313" key="8">
    <source>
        <dbReference type="Proteomes" id="UP000886851"/>
    </source>
</evidence>
<dbReference type="Pfam" id="PF00205">
    <property type="entry name" value="TPP_enzyme_M"/>
    <property type="match status" value="1"/>
</dbReference>
<dbReference type="GO" id="GO:0009099">
    <property type="term" value="P:L-valine biosynthetic process"/>
    <property type="evidence" value="ECO:0007669"/>
    <property type="project" value="TreeGrafter"/>
</dbReference>
<evidence type="ECO:0000256" key="1">
    <source>
        <dbReference type="ARBA" id="ARBA00007812"/>
    </source>
</evidence>
<dbReference type="Pfam" id="PF02775">
    <property type="entry name" value="TPP_enzyme_C"/>
    <property type="match status" value="1"/>
</dbReference>
<dbReference type="SUPFAM" id="SSF52467">
    <property type="entry name" value="DHS-like NAD/FAD-binding domain"/>
    <property type="match status" value="1"/>
</dbReference>
<dbReference type="Pfam" id="PF02776">
    <property type="entry name" value="TPP_enzyme_N"/>
    <property type="match status" value="1"/>
</dbReference>
<dbReference type="GO" id="GO:0050660">
    <property type="term" value="F:flavin adenine dinucleotide binding"/>
    <property type="evidence" value="ECO:0007669"/>
    <property type="project" value="TreeGrafter"/>
</dbReference>
<proteinExistence type="inferred from homology"/>
<dbReference type="InterPro" id="IPR012001">
    <property type="entry name" value="Thiamin_PyroP_enz_TPP-bd_dom"/>
</dbReference>
<dbReference type="SUPFAM" id="SSF52518">
    <property type="entry name" value="Thiamin diphosphate-binding fold (THDP-binding)"/>
    <property type="match status" value="2"/>
</dbReference>
<protein>
    <submittedName>
        <fullName evidence="7">Thiamine pyrophosphate-binding protein</fullName>
    </submittedName>
</protein>
<dbReference type="PANTHER" id="PTHR18968">
    <property type="entry name" value="THIAMINE PYROPHOSPHATE ENZYMES"/>
    <property type="match status" value="1"/>
</dbReference>
<evidence type="ECO:0000256" key="3">
    <source>
        <dbReference type="RuleBase" id="RU362132"/>
    </source>
</evidence>
<dbReference type="InterPro" id="IPR012000">
    <property type="entry name" value="Thiamin_PyroP_enz_cen_dom"/>
</dbReference>
<sequence>MDVNQTIVKALEDIGVNYVFGGSGQVNASMLLALRDSKQIKTIIIRNEQAASFMACGYTMFNPGNLGVCFATGGPGAFNLFSGMAVALSDSLPVLAITGYTSMNQRGKGALNESTGLSRTPDSQAMFAATTKKSYILERAEDTCDILEDAINTAFEGRPGPVHIHIPKDVTTAEVTNYRPIQIHVKPVIADESSLDRAAEALATAIRTNKKMLALIGYGCIRSEAAEELKQLIDTYHIPFVQTMDAKGFLPENHPLCLGVYGTSGDKAANTYFEEAEVVLALGNSFAQNATFAFKPDLYAGKQLIHINIDPAEIDKVYPADVRVVSDIKPALQGILSRLSTMEISKPVMPVLPTGRYYDEPEHRDAKRIFPGDMVRLLSDNLPENAIVMGDAGSHMLWANCYLRLSGNQRYQNPGSFGPMASHTNGCIGVKCANPDKAVIACVGDGCYQMAGFELMTAVQYNIPVIWIIFNNHEFNIIKKFLLNMYNDEAFMDFENPDFVKYAEACGAKGYRVERLDEFVPALQEALKQGKPCLIDVLVDNEVYPPFNLGKV</sequence>
<gene>
    <name evidence="7" type="ORF">H9824_07680</name>
</gene>
<dbReference type="CDD" id="cd07035">
    <property type="entry name" value="TPP_PYR_POX_like"/>
    <property type="match status" value="1"/>
</dbReference>
<reference evidence="7" key="1">
    <citation type="journal article" date="2021" name="PeerJ">
        <title>Extensive microbial diversity within the chicken gut microbiome revealed by metagenomics and culture.</title>
        <authorList>
            <person name="Gilroy R."/>
            <person name="Ravi A."/>
            <person name="Getino M."/>
            <person name="Pursley I."/>
            <person name="Horton D.L."/>
            <person name="Alikhan N.F."/>
            <person name="Baker D."/>
            <person name="Gharbi K."/>
            <person name="Hall N."/>
            <person name="Watson M."/>
            <person name="Adriaenssens E.M."/>
            <person name="Foster-Nyarko E."/>
            <person name="Jarju S."/>
            <person name="Secka A."/>
            <person name="Antonio M."/>
            <person name="Oren A."/>
            <person name="Chaudhuri R.R."/>
            <person name="La Ragione R."/>
            <person name="Hildebrand F."/>
            <person name="Pallen M.J."/>
        </authorList>
    </citation>
    <scope>NUCLEOTIDE SEQUENCE</scope>
    <source>
        <strain evidence="7">Gambia2-208</strain>
    </source>
</reference>
<dbReference type="GO" id="GO:0003984">
    <property type="term" value="F:acetolactate synthase activity"/>
    <property type="evidence" value="ECO:0007669"/>
    <property type="project" value="TreeGrafter"/>
</dbReference>
<evidence type="ECO:0000259" key="4">
    <source>
        <dbReference type="Pfam" id="PF00205"/>
    </source>
</evidence>
<dbReference type="InterPro" id="IPR011766">
    <property type="entry name" value="TPP_enzyme_TPP-bd"/>
</dbReference>
<feature type="domain" description="Thiamine pyrophosphate enzyme TPP-binding" evidence="5">
    <location>
        <begin position="391"/>
        <end position="537"/>
    </location>
</feature>
<dbReference type="AlphaFoldDB" id="A0A9D2CK47"/>
<dbReference type="EMBL" id="DXCV01000051">
    <property type="protein sequence ID" value="HIY88567.1"/>
    <property type="molecule type" value="Genomic_DNA"/>
</dbReference>
<comment type="caution">
    <text evidence="7">The sequence shown here is derived from an EMBL/GenBank/DDBJ whole genome shotgun (WGS) entry which is preliminary data.</text>
</comment>
<accession>A0A9D2CK47</accession>
<dbReference type="Gene3D" id="3.40.50.1220">
    <property type="entry name" value="TPP-binding domain"/>
    <property type="match status" value="1"/>
</dbReference>
<dbReference type="GO" id="GO:0000287">
    <property type="term" value="F:magnesium ion binding"/>
    <property type="evidence" value="ECO:0007669"/>
    <property type="project" value="InterPro"/>
</dbReference>
<dbReference type="GO" id="GO:0005948">
    <property type="term" value="C:acetolactate synthase complex"/>
    <property type="evidence" value="ECO:0007669"/>
    <property type="project" value="TreeGrafter"/>
</dbReference>
<reference evidence="7" key="2">
    <citation type="submission" date="2021-04" db="EMBL/GenBank/DDBJ databases">
        <authorList>
            <person name="Gilroy R."/>
        </authorList>
    </citation>
    <scope>NUCLEOTIDE SEQUENCE</scope>
    <source>
        <strain evidence="7">Gambia2-208</strain>
    </source>
</reference>
<dbReference type="GO" id="GO:0009097">
    <property type="term" value="P:isoleucine biosynthetic process"/>
    <property type="evidence" value="ECO:0007669"/>
    <property type="project" value="TreeGrafter"/>
</dbReference>
<keyword evidence="2 3" id="KW-0786">Thiamine pyrophosphate</keyword>